<dbReference type="PANTHER" id="PTHR47186">
    <property type="entry name" value="LEUCINE-RICH REPEAT-CONTAINING PROTEIN 57"/>
    <property type="match status" value="1"/>
</dbReference>
<evidence type="ECO:0000313" key="2">
    <source>
        <dbReference type="EnsemblPlants" id="ONIVA02G01290.2"/>
    </source>
</evidence>
<evidence type="ECO:0000313" key="3">
    <source>
        <dbReference type="Proteomes" id="UP000006591"/>
    </source>
</evidence>
<dbReference type="InterPro" id="IPR056789">
    <property type="entry name" value="LRR_R13L1-DRL21"/>
</dbReference>
<dbReference type="Gene3D" id="3.80.10.10">
    <property type="entry name" value="Ribonuclease Inhibitor"/>
    <property type="match status" value="6"/>
</dbReference>
<protein>
    <recommendedName>
        <fullName evidence="1">R13L1/DRL21-like LRR repeat region domain-containing protein</fullName>
    </recommendedName>
</protein>
<name>A0A0E0G078_ORYNI</name>
<dbReference type="SUPFAM" id="SSF52058">
    <property type="entry name" value="L domain-like"/>
    <property type="match status" value="3"/>
</dbReference>
<accession>A0A0E0G078</accession>
<reference evidence="2" key="1">
    <citation type="submission" date="2015-04" db="UniProtKB">
        <authorList>
            <consortium name="EnsemblPlants"/>
        </authorList>
    </citation>
    <scope>IDENTIFICATION</scope>
    <source>
        <strain evidence="2">SL10</strain>
    </source>
</reference>
<dbReference type="Pfam" id="PF25019">
    <property type="entry name" value="LRR_R13L1-DRL21"/>
    <property type="match status" value="1"/>
</dbReference>
<reference evidence="2" key="2">
    <citation type="submission" date="2018-04" db="EMBL/GenBank/DDBJ databases">
        <title>OnivRS2 (Oryza nivara Reference Sequence Version 2).</title>
        <authorList>
            <person name="Zhang J."/>
            <person name="Kudrna D."/>
            <person name="Lee S."/>
            <person name="Talag J."/>
            <person name="Rajasekar S."/>
            <person name="Welchert J."/>
            <person name="Hsing Y.-I."/>
            <person name="Wing R.A."/>
        </authorList>
    </citation>
    <scope>NUCLEOTIDE SEQUENCE [LARGE SCALE GENOMIC DNA]</scope>
    <source>
        <strain evidence="2">SL10</strain>
    </source>
</reference>
<dbReference type="InterPro" id="IPR006553">
    <property type="entry name" value="Leu-rich_rpt_Cys-con_subtyp"/>
</dbReference>
<dbReference type="SMART" id="SM00367">
    <property type="entry name" value="LRR_CC"/>
    <property type="match status" value="6"/>
</dbReference>
<dbReference type="SUPFAM" id="SSF52047">
    <property type="entry name" value="RNI-like"/>
    <property type="match status" value="1"/>
</dbReference>
<dbReference type="Gramene" id="ONIVA02G01290.2">
    <property type="protein sequence ID" value="ONIVA02G01290.2"/>
    <property type="gene ID" value="ONIVA02G01290"/>
</dbReference>
<dbReference type="InterPro" id="IPR032675">
    <property type="entry name" value="LRR_dom_sf"/>
</dbReference>
<dbReference type="Proteomes" id="UP000006591">
    <property type="component" value="Chromosome 2"/>
</dbReference>
<sequence length="1963" mass="220772">MFFGESSIMLLRSLHTLCKESKGLRLLWIYVTADDICTTHNLLNPYHLRYVEFIVVPTTNIFGSLDFVNTPIPQALTKFYHLQVLDASSRVNLVVPTDMNNLVNLRHLIAHEKVHSTIAGVGNLTSLQELIFKVQDASNFNIGQLRSMNELVILGISQLENVKTKEEAKSARLIDKEHLQELSLSWDDKNMNSGPTAEKTRDGVFEGLEPHHNLKHLQLTRYSGATSPTWLASNVKSLQVLHLENCREWQIINSLEMLPVLRKLKLIRMWNLMSVSIPSYLEELILVNTPKLEKCVGTYGSDLTSGLRVLVVKDCPCLNEFTLFHSDYFHTNQKLWFPSLNKLTIGHCHRIISWKILPLEEMRALKELELMDVPVVEELSVPSLEKLVLIQMPSLQRCSGITTSPLPVSTSQIHQKKLVSSLRKLTIHDCPSLIVSLPIPPSPLISDLSVKGISVFPTINLSHGTFSIESNELNELDNRILPFHNLKGLRSMYLQHCPNLSYVSSEVFSQLVALEHLSIEHCPNLFQPHSMSEPVHENSILNTDHLVLPSLRFLKISSCGIVGRWLTQMLPHLPSLEYFLLSDCPQIKLLSINQPTETEATSSLASVETASSRDEQILKIPCNLLRSLKWLRIWECADLEFSGVNRGFSGFTSLVMLQIRECPKLVSSLVTETNDTNVLLPQSLEHLNIGPLPANLQSYFPKGLPCLKKLSLNSGEYLKSVQLHSCSGLEYLQISRCPHLSVLEGLQHLSSLRRLCIQMNPELSAAWDLKLFPLSLVELGVRKVEGSFHSCSLSCLPSSTKLEIQDSPELVSLQLGYCTSLEKLEITNCKSLASIKGIQSIRNLRYLKVLFAPSLPPYLHGVSGIWSRLETLQISNAAVLSTPLCKQLTALRELMFLGKQGEGYDGETMVSLTEEQERALQLLTSLRVLAFSHLQNLKSLPTNLQSLDCLDELYITVCPSILRLPQMGLPPSLRYLSLYRCSEELCVQCRMAETANLRVGIYSASAIPRPGYASREKNGRGETCLGGSVGWTAWRAAPSGTWYRLLGGLAQSSTRDWTIARRMYRYWLVGRRPIPFTTHVTVSHGIAFLCLHKYISISSAHMVYPALPVLIWQPACQPSIVKLYDLESCGFCGANITHRMLERKQESEMRCAIWSSGGHWATMGRRSIMQVLARFFWASDRFHAELSRCKHVSKLSSLLQMQECISRIVKKHTPSFYDVGYYLVTVLAQSCREWPPRNETLVHAHRGCCDCESAIRRAAFSRDPPVVWWWGFRAGENLRQMDWFKVATIGWIMDWEVRIGCSLYPRPLCWQGHVIHTQCVFTSLTEFRPSSVIVSTCFHEIGTKPCQWQSSSSTGIGGGHVLEALAWKILPLEEMGALKELELIDVPVVEELSVPSLEKLVLIQMPSLQSCNGITASPPLQFSNSQVDQTEWVSSLCELKIHDCSNLVLPWPIPLVSYLSIKEVSAFPTLVIKQRKFTVKYSELSEMDGRIFPFHNLKSITSMRLENCPNLIYNWSEAFSQLIALKHLDISKCPSLLQRHVMSEFLHENTKPDTNYLVPSLKSLKIFSSGISGRWLTRTLPHLPSLEDFELRKCPQIKFLLISQSTGEATSSLASAETTSARDGQLLKMPCNLLRSLKRLCIYDCPDLEFCGGNGGFGGYTSLVELQIYGCPKLLSSPANEMDISLLPTSIQELWIGDLPSFFSPEGLSFLKRLWLSSSQDLKSLQLHSCTALEDLNIWGRQQLGVLEGLQGLSLLRRLNIEMNPELFAAWALKLQEQEQSGNQVGLFPPSLIELEISNLEGSIHPCFFSCLHSLTRLELGDSPELVTLQLGYCTALESLTIYDCKSLASIEGLQSIRNLRRLTTRDSPGVTPCLQLVSQQEGASGIWSRLEVLCTDGASVLTTSLCKHLTSLQSLVFWSRFNDDEPMVSLTEEQERALQLLTSLQQLEFSNHHYLESLPANL</sequence>
<dbReference type="PANTHER" id="PTHR47186:SF27">
    <property type="entry name" value="NB-ARC DOMAIN-CONTAINING PROTEIN"/>
    <property type="match status" value="1"/>
</dbReference>
<proteinExistence type="predicted"/>
<keyword evidence="3" id="KW-1185">Reference proteome</keyword>
<feature type="domain" description="R13L1/DRL21-like LRR repeat region" evidence="1">
    <location>
        <begin position="142"/>
        <end position="269"/>
    </location>
</feature>
<organism evidence="2">
    <name type="scientific">Oryza nivara</name>
    <name type="common">Indian wild rice</name>
    <name type="synonym">Oryza sativa f. spontanea</name>
    <dbReference type="NCBI Taxonomy" id="4536"/>
    <lineage>
        <taxon>Eukaryota</taxon>
        <taxon>Viridiplantae</taxon>
        <taxon>Streptophyta</taxon>
        <taxon>Embryophyta</taxon>
        <taxon>Tracheophyta</taxon>
        <taxon>Spermatophyta</taxon>
        <taxon>Magnoliopsida</taxon>
        <taxon>Liliopsida</taxon>
        <taxon>Poales</taxon>
        <taxon>Poaceae</taxon>
        <taxon>BOP clade</taxon>
        <taxon>Oryzoideae</taxon>
        <taxon>Oryzeae</taxon>
        <taxon>Oryzinae</taxon>
        <taxon>Oryza</taxon>
    </lineage>
</organism>
<dbReference type="EnsemblPlants" id="ONIVA02G01290.2">
    <property type="protein sequence ID" value="ONIVA02G01290.2"/>
    <property type="gene ID" value="ONIVA02G01290"/>
</dbReference>
<evidence type="ECO:0000259" key="1">
    <source>
        <dbReference type="Pfam" id="PF25019"/>
    </source>
</evidence>